<evidence type="ECO:0000259" key="2">
    <source>
        <dbReference type="Pfam" id="PF12850"/>
    </source>
</evidence>
<dbReference type="PIRSF" id="PIRSF000883">
    <property type="entry name" value="Pesterase_MJ0912"/>
    <property type="match status" value="1"/>
</dbReference>
<dbReference type="PANTHER" id="PTHR42850:SF2">
    <property type="entry name" value="BLL5683 PROTEIN"/>
    <property type="match status" value="1"/>
</dbReference>
<comment type="similarity">
    <text evidence="1">Belongs to the metallophosphoesterase superfamily. YfcE family.</text>
</comment>
<dbReference type="InterPro" id="IPR050126">
    <property type="entry name" value="Ap4A_hydrolase"/>
</dbReference>
<accession>A0ABQ5VSN2</accession>
<protein>
    <recommendedName>
        <fullName evidence="2">Calcineurin-like phosphoesterase domain-containing protein</fullName>
    </recommendedName>
</protein>
<dbReference type="SUPFAM" id="SSF56300">
    <property type="entry name" value="Metallo-dependent phosphatases"/>
    <property type="match status" value="1"/>
</dbReference>
<organism evidence="3 4">
    <name type="scientific">Amylibacter marinus</name>
    <dbReference type="NCBI Taxonomy" id="1475483"/>
    <lineage>
        <taxon>Bacteria</taxon>
        <taxon>Pseudomonadati</taxon>
        <taxon>Pseudomonadota</taxon>
        <taxon>Alphaproteobacteria</taxon>
        <taxon>Rhodobacterales</taxon>
        <taxon>Paracoccaceae</taxon>
        <taxon>Amylibacter</taxon>
    </lineage>
</organism>
<dbReference type="Gene3D" id="3.60.21.10">
    <property type="match status" value="1"/>
</dbReference>
<dbReference type="PANTHER" id="PTHR42850">
    <property type="entry name" value="METALLOPHOSPHOESTERASE"/>
    <property type="match status" value="1"/>
</dbReference>
<name>A0ABQ5VSN2_9RHOB</name>
<keyword evidence="4" id="KW-1185">Reference proteome</keyword>
<sequence>MTGPVLVFGGVYSNLQALTALIARAEAMGVAPQNMICTGDVVAYCADPAACVKRIRELGCSVLMGNCEEQLAQGGDDCGCGFDTGSTCSILSRGWYAHCQDQIGDDDRRWMRELPYRITFDHGGLRYGVVHGAASDISKFIWPVTPPGDIAQECALLRDQVGRFDRVIAGHTGIAMDATREPAGWLNAGAIGMPANDGRSETHFAMLSEGEFTLHTLSYDHQGAAQAMRDVGLTQGYDRCLQSGYWPSEEVLPSVMRSGKK</sequence>
<evidence type="ECO:0000256" key="1">
    <source>
        <dbReference type="ARBA" id="ARBA00008950"/>
    </source>
</evidence>
<evidence type="ECO:0000313" key="4">
    <source>
        <dbReference type="Proteomes" id="UP001156694"/>
    </source>
</evidence>
<dbReference type="InterPro" id="IPR029052">
    <property type="entry name" value="Metallo-depent_PP-like"/>
</dbReference>
<gene>
    <name evidence="3" type="ORF">GCM10007939_07160</name>
</gene>
<dbReference type="InterPro" id="IPR024654">
    <property type="entry name" value="Calcineurin-like_PHP_lpxH"/>
</dbReference>
<feature type="domain" description="Calcineurin-like phosphoesterase" evidence="2">
    <location>
        <begin position="23"/>
        <end position="206"/>
    </location>
</feature>
<evidence type="ECO:0000313" key="3">
    <source>
        <dbReference type="EMBL" id="GLQ34433.1"/>
    </source>
</evidence>
<dbReference type="Pfam" id="PF12850">
    <property type="entry name" value="Metallophos_2"/>
    <property type="match status" value="1"/>
</dbReference>
<comment type="caution">
    <text evidence="3">The sequence shown here is derived from an EMBL/GenBank/DDBJ whole genome shotgun (WGS) entry which is preliminary data.</text>
</comment>
<dbReference type="EMBL" id="BSNN01000002">
    <property type="protein sequence ID" value="GLQ34433.1"/>
    <property type="molecule type" value="Genomic_DNA"/>
</dbReference>
<dbReference type="InterPro" id="IPR011152">
    <property type="entry name" value="Pesterase_MJ0912"/>
</dbReference>
<dbReference type="Proteomes" id="UP001156694">
    <property type="component" value="Unassembled WGS sequence"/>
</dbReference>
<reference evidence="4" key="1">
    <citation type="journal article" date="2019" name="Int. J. Syst. Evol. Microbiol.">
        <title>The Global Catalogue of Microorganisms (GCM) 10K type strain sequencing project: providing services to taxonomists for standard genome sequencing and annotation.</title>
        <authorList>
            <consortium name="The Broad Institute Genomics Platform"/>
            <consortium name="The Broad Institute Genome Sequencing Center for Infectious Disease"/>
            <person name="Wu L."/>
            <person name="Ma J."/>
        </authorList>
    </citation>
    <scope>NUCLEOTIDE SEQUENCE [LARGE SCALE GENOMIC DNA]</scope>
    <source>
        <strain evidence="4">NBRC 110140</strain>
    </source>
</reference>
<proteinExistence type="inferred from homology"/>
<dbReference type="CDD" id="cd00838">
    <property type="entry name" value="MPP_superfamily"/>
    <property type="match status" value="1"/>
</dbReference>